<protein>
    <submittedName>
        <fullName evidence="3">Putative mfs general substrate transporter</fullName>
    </submittedName>
</protein>
<feature type="compositionally biased region" description="Basic and acidic residues" evidence="1">
    <location>
        <begin position="55"/>
        <end position="68"/>
    </location>
</feature>
<evidence type="ECO:0000256" key="2">
    <source>
        <dbReference type="SAM" id="Phobius"/>
    </source>
</evidence>
<feature type="compositionally biased region" description="Polar residues" evidence="1">
    <location>
        <begin position="436"/>
        <end position="449"/>
    </location>
</feature>
<feature type="compositionally biased region" description="Polar residues" evidence="1">
    <location>
        <begin position="456"/>
        <end position="468"/>
    </location>
</feature>
<evidence type="ECO:0000256" key="1">
    <source>
        <dbReference type="SAM" id="MobiDB-lite"/>
    </source>
</evidence>
<keyword evidence="2" id="KW-1133">Transmembrane helix</keyword>
<dbReference type="STRING" id="212602.A0A420HJZ8"/>
<feature type="transmembrane region" description="Helical" evidence="2">
    <location>
        <begin position="294"/>
        <end position="315"/>
    </location>
</feature>
<evidence type="ECO:0000313" key="4">
    <source>
        <dbReference type="Proteomes" id="UP000286134"/>
    </source>
</evidence>
<reference evidence="3 4" key="1">
    <citation type="journal article" date="2018" name="BMC Genomics">
        <title>Comparative genome analyses reveal sequence features reflecting distinct modes of host-adaptation between dicot and monocot powdery mildew.</title>
        <authorList>
            <person name="Wu Y."/>
            <person name="Ma X."/>
            <person name="Pan Z."/>
            <person name="Kale S.D."/>
            <person name="Song Y."/>
            <person name="King H."/>
            <person name="Zhang Q."/>
            <person name="Presley C."/>
            <person name="Deng X."/>
            <person name="Wei C.I."/>
            <person name="Xiao S."/>
        </authorList>
    </citation>
    <scope>NUCLEOTIDE SEQUENCE [LARGE SCALE GENOMIC DNA]</scope>
    <source>
        <strain evidence="3">UMSG2</strain>
    </source>
</reference>
<feature type="region of interest" description="Disordered" evidence="1">
    <location>
        <begin position="41"/>
        <end position="189"/>
    </location>
</feature>
<evidence type="ECO:0000313" key="3">
    <source>
        <dbReference type="EMBL" id="RKF57766.1"/>
    </source>
</evidence>
<keyword evidence="2" id="KW-0812">Transmembrane</keyword>
<keyword evidence="2" id="KW-0472">Membrane</keyword>
<dbReference type="OrthoDB" id="5402307at2759"/>
<feature type="region of interest" description="Disordered" evidence="1">
    <location>
        <begin position="400"/>
        <end position="507"/>
    </location>
</feature>
<dbReference type="Proteomes" id="UP000286134">
    <property type="component" value="Unassembled WGS sequence"/>
</dbReference>
<proteinExistence type="predicted"/>
<comment type="caution">
    <text evidence="3">The sequence shown here is derived from an EMBL/GenBank/DDBJ whole genome shotgun (WGS) entry which is preliminary data.</text>
</comment>
<name>A0A420HJZ8_9PEZI</name>
<feature type="compositionally biased region" description="Low complexity" evidence="1">
    <location>
        <begin position="469"/>
        <end position="482"/>
    </location>
</feature>
<feature type="compositionally biased region" description="Basic residues" evidence="1">
    <location>
        <begin position="404"/>
        <end position="415"/>
    </location>
</feature>
<sequence>MTAAVETVTIINKSGKIVSTGKHIVNLFKDARAAYHDKKKELKENKLPTVQHNQSRLEVRTIKSEHSQRSRRSNLSSRSNRSQRHRKRDNNNCSRPPLTARNLSYITESYASTRSSHNSGQRSYRSASPNQNYNEPSESIPQRQYPPMHRRHTTSIDDTNHTTVLSTHPPPYTSRITRSRSNPDLSKDSKIDMNLAYGKLPFDCLSENDRDLSSESELQTMVGRLDNLLLEARCLQHSATAIIAHLQKDPEAMAAVGLTLAELSTIVSKMSPSVLRTFQTASPAIFALLASPQFLIATGVAMGVTVIMFGGFHIIKSIQSTVDHKREAKKLESAMIYNDIDIESIKSWRRGVAESEAFSLYSSADEEYITPEAARHYRGLIQNRSLADYVKKGSVCSEQSCRTAKQKSSKSHSSSRKAPSEITSISRRATLKESSTKALSEITSISRRGNLKESSTKAPSEVSSGSRRTSLIASSTTSSQGSDKTKKKKNKGKKPSILSTLFEIKRS</sequence>
<dbReference type="AlphaFoldDB" id="A0A420HJZ8"/>
<gene>
    <name evidence="3" type="ORF">OnM2_072055</name>
</gene>
<feature type="compositionally biased region" description="Polar residues" evidence="1">
    <location>
        <begin position="174"/>
        <end position="184"/>
    </location>
</feature>
<organism evidence="3 4">
    <name type="scientific">Erysiphe neolycopersici</name>
    <dbReference type="NCBI Taxonomy" id="212602"/>
    <lineage>
        <taxon>Eukaryota</taxon>
        <taxon>Fungi</taxon>
        <taxon>Dikarya</taxon>
        <taxon>Ascomycota</taxon>
        <taxon>Pezizomycotina</taxon>
        <taxon>Leotiomycetes</taxon>
        <taxon>Erysiphales</taxon>
        <taxon>Erysiphaceae</taxon>
        <taxon>Erysiphe</taxon>
    </lineage>
</organism>
<feature type="compositionally biased region" description="Polar residues" evidence="1">
    <location>
        <begin position="101"/>
        <end position="142"/>
    </location>
</feature>
<accession>A0A420HJZ8</accession>
<dbReference type="EMBL" id="MCFK01007211">
    <property type="protein sequence ID" value="RKF57766.1"/>
    <property type="molecule type" value="Genomic_DNA"/>
</dbReference>
<feature type="compositionally biased region" description="Basic residues" evidence="1">
    <location>
        <begin position="485"/>
        <end position="494"/>
    </location>
</feature>
<keyword evidence="4" id="KW-1185">Reference proteome</keyword>